<dbReference type="PROSITE" id="PS51257">
    <property type="entry name" value="PROKAR_LIPOPROTEIN"/>
    <property type="match status" value="1"/>
</dbReference>
<evidence type="ECO:0000313" key="3">
    <source>
        <dbReference type="EMBL" id="DAF62013.1"/>
    </source>
</evidence>
<accession>A0A8S5TFC1</accession>
<evidence type="ECO:0000256" key="1">
    <source>
        <dbReference type="SAM" id="MobiDB-lite"/>
    </source>
</evidence>
<sequence length="99" mass="11218">MKKIKKYIKKHNDLFAITGMMILVLMSCIVIVGVITVANYHYFITHDDIEINYTVPEKLKNGIDTQGLAKHPSPAQSLDKPMNTDTLPTDFTPKKEITQ</sequence>
<keyword evidence="2" id="KW-0472">Membrane</keyword>
<dbReference type="EMBL" id="BK032818">
    <property type="protein sequence ID" value="DAF62013.1"/>
    <property type="molecule type" value="Genomic_DNA"/>
</dbReference>
<evidence type="ECO:0000256" key="2">
    <source>
        <dbReference type="SAM" id="Phobius"/>
    </source>
</evidence>
<feature type="region of interest" description="Disordered" evidence="1">
    <location>
        <begin position="65"/>
        <end position="99"/>
    </location>
</feature>
<protein>
    <submittedName>
        <fullName evidence="3">Uncharacterized protein</fullName>
    </submittedName>
</protein>
<proteinExistence type="predicted"/>
<keyword evidence="2" id="KW-1133">Transmembrane helix</keyword>
<keyword evidence="2" id="KW-0812">Transmembrane</keyword>
<name>A0A8S5TFC1_9CAUD</name>
<feature type="transmembrane region" description="Helical" evidence="2">
    <location>
        <begin position="21"/>
        <end position="43"/>
    </location>
</feature>
<reference evidence="3" key="1">
    <citation type="journal article" date="2021" name="Proc. Natl. Acad. Sci. U.S.A.">
        <title>A Catalog of Tens of Thousands of Viruses from Human Metagenomes Reveals Hidden Associations with Chronic Diseases.</title>
        <authorList>
            <person name="Tisza M.J."/>
            <person name="Buck C.B."/>
        </authorList>
    </citation>
    <scope>NUCLEOTIDE SEQUENCE</scope>
    <source>
        <strain evidence="3">CtP0x5</strain>
    </source>
</reference>
<organism evidence="3">
    <name type="scientific">Siphoviridae sp. ctP0x5</name>
    <dbReference type="NCBI Taxonomy" id="2827863"/>
    <lineage>
        <taxon>Viruses</taxon>
        <taxon>Duplodnaviria</taxon>
        <taxon>Heunggongvirae</taxon>
        <taxon>Uroviricota</taxon>
        <taxon>Caudoviricetes</taxon>
    </lineage>
</organism>